<protein>
    <submittedName>
        <fullName evidence="2">Stage III sporulation protein AE</fullName>
    </submittedName>
</protein>
<dbReference type="Proteomes" id="UP000075737">
    <property type="component" value="Unassembled WGS sequence"/>
</dbReference>
<dbReference type="OrthoDB" id="1706761at2"/>
<keyword evidence="1" id="KW-0812">Transmembrane</keyword>
<dbReference type="EMBL" id="LOHZ01000032">
    <property type="protein sequence ID" value="KYO65823.1"/>
    <property type="molecule type" value="Genomic_DNA"/>
</dbReference>
<name>A0A162MGU4_9FIRM</name>
<feature type="transmembrane region" description="Helical" evidence="1">
    <location>
        <begin position="161"/>
        <end position="179"/>
    </location>
</feature>
<feature type="transmembrane region" description="Helical" evidence="1">
    <location>
        <begin position="191"/>
        <end position="220"/>
    </location>
</feature>
<organism evidence="2 3">
    <name type="scientific">Thermovenabulum gondwanense</name>
    <dbReference type="NCBI Taxonomy" id="520767"/>
    <lineage>
        <taxon>Bacteria</taxon>
        <taxon>Bacillati</taxon>
        <taxon>Bacillota</taxon>
        <taxon>Clostridia</taxon>
        <taxon>Thermosediminibacterales</taxon>
        <taxon>Thermosediminibacteraceae</taxon>
        <taxon>Thermovenabulum</taxon>
    </lineage>
</organism>
<dbReference type="STRING" id="520767.ATZ99_14610"/>
<feature type="transmembrane region" description="Helical" evidence="1">
    <location>
        <begin position="309"/>
        <end position="334"/>
    </location>
</feature>
<feature type="transmembrane region" description="Helical" evidence="1">
    <location>
        <begin position="135"/>
        <end position="154"/>
    </location>
</feature>
<comment type="caution">
    <text evidence="2">The sequence shown here is derived from an EMBL/GenBank/DDBJ whole genome shotgun (WGS) entry which is preliminary data.</text>
</comment>
<proteinExistence type="predicted"/>
<keyword evidence="1" id="KW-1133">Transmembrane helix</keyword>
<feature type="transmembrane region" description="Helical" evidence="1">
    <location>
        <begin position="280"/>
        <end position="302"/>
    </location>
</feature>
<gene>
    <name evidence="2" type="primary">spoIIIAE</name>
    <name evidence="2" type="ORF">ATZ99_14610</name>
</gene>
<feature type="transmembrane region" description="Helical" evidence="1">
    <location>
        <begin position="6"/>
        <end position="26"/>
    </location>
</feature>
<evidence type="ECO:0000313" key="3">
    <source>
        <dbReference type="Proteomes" id="UP000075737"/>
    </source>
</evidence>
<keyword evidence="1" id="KW-0472">Membrane</keyword>
<dbReference type="RefSeq" id="WP_068748580.1">
    <property type="nucleotide sequence ID" value="NZ_LOHZ01000032.1"/>
</dbReference>
<dbReference type="Pfam" id="PF09546">
    <property type="entry name" value="Spore_III_AE"/>
    <property type="match status" value="1"/>
</dbReference>
<dbReference type="AlphaFoldDB" id="A0A162MGU4"/>
<sequence length="390" mass="42984">MKKNLYVMIITVLIIFFNIFFSKTCLADITDEVEKQLKEMELNRINSFLQEIEKEYEGYVPSFDINFILDFIRGKNRFDVKNFFISLFEYFFKEIKANYALLAKLIAMAVVFAVLKNMELNFENNNISNLAHSVVYMVLIIIAVQSFYVAISAGKNAIDRMVAFVQSLVPVMMSLLLAVGGKVSNAVLHPYIFAAITASSTWIKDIILPIVLLIAILNIVNNISDSFHVSQLATLMKQIMILLIGIFLCVFLGTIVVTGAAASAVDGIFIRTMKFASKNLIPIVGGVFADTVDAVIGCSLIIKNALSLVGLIVVIVITAFPVIKIFSIIFIYRIAAAVIQPLGEKSLVKSLEDIANSLVLVIICVASVSIMFFIAITVILSAGNAATMMR</sequence>
<dbReference type="InterPro" id="IPR014194">
    <property type="entry name" value="Spore_III_AE"/>
</dbReference>
<feature type="transmembrane region" description="Helical" evidence="1">
    <location>
        <begin position="97"/>
        <end position="115"/>
    </location>
</feature>
<dbReference type="NCBIfam" id="TIGR02829">
    <property type="entry name" value="spore_III_AE"/>
    <property type="match status" value="1"/>
</dbReference>
<reference evidence="2 3" key="1">
    <citation type="submission" date="2015-12" db="EMBL/GenBank/DDBJ databases">
        <title>Draft genome of Thermovenabulum gondwanense isolated from a red thermophilic microbial mat colonisisng an outflow channel of a bore well.</title>
        <authorList>
            <person name="Patel B.K."/>
        </authorList>
    </citation>
    <scope>NUCLEOTIDE SEQUENCE [LARGE SCALE GENOMIC DNA]</scope>
    <source>
        <strain evidence="2 3">R270</strain>
    </source>
</reference>
<accession>A0A162MGU4</accession>
<feature type="transmembrane region" description="Helical" evidence="1">
    <location>
        <begin position="354"/>
        <end position="380"/>
    </location>
</feature>
<feature type="transmembrane region" description="Helical" evidence="1">
    <location>
        <begin position="241"/>
        <end position="265"/>
    </location>
</feature>
<evidence type="ECO:0000313" key="2">
    <source>
        <dbReference type="EMBL" id="KYO65823.1"/>
    </source>
</evidence>
<evidence type="ECO:0000256" key="1">
    <source>
        <dbReference type="SAM" id="Phobius"/>
    </source>
</evidence>
<keyword evidence="3" id="KW-1185">Reference proteome</keyword>